<evidence type="ECO:0000256" key="11">
    <source>
        <dbReference type="ARBA" id="ARBA00023136"/>
    </source>
</evidence>
<comment type="caution">
    <text evidence="14">The sequence shown here is derived from an EMBL/GenBank/DDBJ whole genome shotgun (WGS) entry which is preliminary data.</text>
</comment>
<evidence type="ECO:0000256" key="6">
    <source>
        <dbReference type="ARBA" id="ARBA00022679"/>
    </source>
</evidence>
<evidence type="ECO:0000259" key="13">
    <source>
        <dbReference type="PROSITE" id="PS50885"/>
    </source>
</evidence>
<evidence type="ECO:0000256" key="8">
    <source>
        <dbReference type="ARBA" id="ARBA00022777"/>
    </source>
</evidence>
<keyword evidence="11 12" id="KW-0472">Membrane</keyword>
<keyword evidence="10" id="KW-0902">Two-component regulatory system</keyword>
<dbReference type="InterPro" id="IPR003660">
    <property type="entry name" value="HAMP_dom"/>
</dbReference>
<evidence type="ECO:0000313" key="15">
    <source>
        <dbReference type="Proteomes" id="UP000316360"/>
    </source>
</evidence>
<keyword evidence="9" id="KW-0067">ATP-binding</keyword>
<dbReference type="AlphaFoldDB" id="A0A523S3J2"/>
<gene>
    <name evidence="14" type="ORF">E3J84_01380</name>
</gene>
<dbReference type="InterPro" id="IPR050398">
    <property type="entry name" value="HssS/ArlS-like"/>
</dbReference>
<feature type="transmembrane region" description="Helical" evidence="12">
    <location>
        <begin position="261"/>
        <end position="281"/>
    </location>
</feature>
<dbReference type="SUPFAM" id="SSF158472">
    <property type="entry name" value="HAMP domain-like"/>
    <property type="match status" value="1"/>
</dbReference>
<dbReference type="GO" id="GO:0000155">
    <property type="term" value="F:phosphorelay sensor kinase activity"/>
    <property type="evidence" value="ECO:0007669"/>
    <property type="project" value="TreeGrafter"/>
</dbReference>
<dbReference type="Pfam" id="PF00672">
    <property type="entry name" value="HAMP"/>
    <property type="match status" value="1"/>
</dbReference>
<sequence length="393" mass="44318">MKKYLDAKKADLKRRKRETLIIGIIIPTIILLTYLGTKVLDLGIELPIADSILIFALINVNVILLLLLLYPTMRNVVKLVFERKRGVMGSGLRAKLVFAFVILSLLPTIIIFFVSVQFISLSIDYWFNLQVEQSLQKSLEVGQDYYNRIGDEALAFGNSLSSVITHEGYMLLSKKDELQAFIEEKRREYNLAAIQIFSSKLLPRTVSYDSRVDLKPFKDLSTDVLRKSFKDSTDMRVIQTSSHGDLVRGIIPIFSRTETKAQVGAIVVAKFIPGVVLNRLVTINKGLEGYKQLKMLKRPIKLSHLITLSIVTLLVIFSAIWFGFYLSKGITVPIEELAKATNKIASGDYGVHIDLESKDEMGVLVDSFNRMAKDLREGKSKLDVVNRDLITSN</sequence>
<dbReference type="GO" id="GO:0005886">
    <property type="term" value="C:plasma membrane"/>
    <property type="evidence" value="ECO:0007669"/>
    <property type="project" value="UniProtKB-SubCell"/>
</dbReference>
<evidence type="ECO:0000313" key="14">
    <source>
        <dbReference type="EMBL" id="TET12567.1"/>
    </source>
</evidence>
<name>A0A523S3J2_UNCAE</name>
<dbReference type="GO" id="GO:0005524">
    <property type="term" value="F:ATP binding"/>
    <property type="evidence" value="ECO:0007669"/>
    <property type="project" value="UniProtKB-KW"/>
</dbReference>
<organism evidence="14 15">
    <name type="scientific">Aerophobetes bacterium</name>
    <dbReference type="NCBI Taxonomy" id="2030807"/>
    <lineage>
        <taxon>Bacteria</taxon>
        <taxon>Candidatus Aerophobota</taxon>
    </lineage>
</organism>
<dbReference type="CDD" id="cd06225">
    <property type="entry name" value="HAMP"/>
    <property type="match status" value="1"/>
</dbReference>
<evidence type="ECO:0000256" key="5">
    <source>
        <dbReference type="ARBA" id="ARBA00022553"/>
    </source>
</evidence>
<evidence type="ECO:0000256" key="7">
    <source>
        <dbReference type="ARBA" id="ARBA00022741"/>
    </source>
</evidence>
<evidence type="ECO:0000256" key="4">
    <source>
        <dbReference type="ARBA" id="ARBA00022475"/>
    </source>
</evidence>
<dbReference type="PROSITE" id="PS50885">
    <property type="entry name" value="HAMP"/>
    <property type="match status" value="1"/>
</dbReference>
<keyword evidence="12" id="KW-1133">Transmembrane helix</keyword>
<dbReference type="Proteomes" id="UP000316360">
    <property type="component" value="Unassembled WGS sequence"/>
</dbReference>
<feature type="transmembrane region" description="Helical" evidence="12">
    <location>
        <begin position="94"/>
        <end position="119"/>
    </location>
</feature>
<keyword evidence="6" id="KW-0808">Transferase</keyword>
<keyword evidence="7" id="KW-0547">Nucleotide-binding</keyword>
<protein>
    <recommendedName>
        <fullName evidence="3">histidine kinase</fullName>
        <ecNumber evidence="3">2.7.13.3</ecNumber>
    </recommendedName>
</protein>
<dbReference type="EC" id="2.7.13.3" evidence="3"/>
<proteinExistence type="predicted"/>
<comment type="catalytic activity">
    <reaction evidence="1">
        <text>ATP + protein L-histidine = ADP + protein N-phospho-L-histidine.</text>
        <dbReference type="EC" id="2.7.13.3"/>
    </reaction>
</comment>
<keyword evidence="5" id="KW-0597">Phosphoprotein</keyword>
<evidence type="ECO:0000256" key="12">
    <source>
        <dbReference type="SAM" id="Phobius"/>
    </source>
</evidence>
<feature type="transmembrane region" description="Helical" evidence="12">
    <location>
        <begin position="20"/>
        <end position="40"/>
    </location>
</feature>
<feature type="domain" description="HAMP" evidence="13">
    <location>
        <begin position="328"/>
        <end position="380"/>
    </location>
</feature>
<keyword evidence="8" id="KW-0418">Kinase</keyword>
<dbReference type="PANTHER" id="PTHR45528">
    <property type="entry name" value="SENSOR HISTIDINE KINASE CPXA"/>
    <property type="match status" value="1"/>
</dbReference>
<keyword evidence="4" id="KW-1003">Cell membrane</keyword>
<evidence type="ECO:0000256" key="9">
    <source>
        <dbReference type="ARBA" id="ARBA00022840"/>
    </source>
</evidence>
<feature type="transmembrane region" description="Helical" evidence="12">
    <location>
        <begin position="302"/>
        <end position="326"/>
    </location>
</feature>
<accession>A0A523S3J2</accession>
<evidence type="ECO:0000256" key="1">
    <source>
        <dbReference type="ARBA" id="ARBA00000085"/>
    </source>
</evidence>
<dbReference type="EMBL" id="SOKJ01000071">
    <property type="protein sequence ID" value="TET12567.1"/>
    <property type="molecule type" value="Genomic_DNA"/>
</dbReference>
<feature type="non-terminal residue" evidence="14">
    <location>
        <position position="393"/>
    </location>
</feature>
<feature type="transmembrane region" description="Helical" evidence="12">
    <location>
        <begin position="52"/>
        <end position="73"/>
    </location>
</feature>
<evidence type="ECO:0000256" key="3">
    <source>
        <dbReference type="ARBA" id="ARBA00012438"/>
    </source>
</evidence>
<dbReference type="PANTHER" id="PTHR45528:SF1">
    <property type="entry name" value="SENSOR HISTIDINE KINASE CPXA"/>
    <property type="match status" value="1"/>
</dbReference>
<comment type="subcellular location">
    <subcellularLocation>
        <location evidence="2">Cell membrane</location>
        <topology evidence="2">Multi-pass membrane protein</topology>
    </subcellularLocation>
</comment>
<evidence type="ECO:0000256" key="2">
    <source>
        <dbReference type="ARBA" id="ARBA00004651"/>
    </source>
</evidence>
<keyword evidence="12" id="KW-0812">Transmembrane</keyword>
<evidence type="ECO:0000256" key="10">
    <source>
        <dbReference type="ARBA" id="ARBA00023012"/>
    </source>
</evidence>
<dbReference type="SMART" id="SM00304">
    <property type="entry name" value="HAMP"/>
    <property type="match status" value="1"/>
</dbReference>
<dbReference type="Gene3D" id="6.10.340.10">
    <property type="match status" value="1"/>
</dbReference>
<reference evidence="14 15" key="1">
    <citation type="submission" date="2019-03" db="EMBL/GenBank/DDBJ databases">
        <title>Metabolic potential of uncultured bacteria and archaea associated with petroleum seepage in deep-sea sediments.</title>
        <authorList>
            <person name="Dong X."/>
            <person name="Hubert C."/>
        </authorList>
    </citation>
    <scope>NUCLEOTIDE SEQUENCE [LARGE SCALE GENOMIC DNA]</scope>
    <source>
        <strain evidence="14">E44_bin7</strain>
    </source>
</reference>